<name>A0A1H3H5N9_9PSEU</name>
<proteinExistence type="predicted"/>
<feature type="transmembrane region" description="Helical" evidence="1">
    <location>
        <begin position="40"/>
        <end position="58"/>
    </location>
</feature>
<dbReference type="SUPFAM" id="SSF46785">
    <property type="entry name" value="Winged helix' DNA-binding domain"/>
    <property type="match status" value="1"/>
</dbReference>
<keyword evidence="1" id="KW-0812">Transmembrane</keyword>
<dbReference type="EMBL" id="FNON01000004">
    <property type="protein sequence ID" value="SDY10893.1"/>
    <property type="molecule type" value="Genomic_DNA"/>
</dbReference>
<keyword evidence="3" id="KW-1185">Reference proteome</keyword>
<evidence type="ECO:0000313" key="3">
    <source>
        <dbReference type="Proteomes" id="UP000199515"/>
    </source>
</evidence>
<keyword evidence="1" id="KW-1133">Transmembrane helix</keyword>
<protein>
    <submittedName>
        <fullName evidence="2">Uncharacterized protein</fullName>
    </submittedName>
</protein>
<gene>
    <name evidence="2" type="ORF">SAMN05421504_104531</name>
</gene>
<dbReference type="InterPro" id="IPR036390">
    <property type="entry name" value="WH_DNA-bd_sf"/>
</dbReference>
<accession>A0A1H3H5N9</accession>
<reference evidence="2 3" key="1">
    <citation type="submission" date="2016-10" db="EMBL/GenBank/DDBJ databases">
        <authorList>
            <person name="de Groot N.N."/>
        </authorList>
    </citation>
    <scope>NUCLEOTIDE SEQUENCE [LARGE SCALE GENOMIC DNA]</scope>
    <source>
        <strain evidence="2 3">CPCC 202699</strain>
    </source>
</reference>
<feature type="transmembrane region" description="Helical" evidence="1">
    <location>
        <begin position="95"/>
        <end position="114"/>
    </location>
</feature>
<organism evidence="2 3">
    <name type="scientific">Amycolatopsis xylanica</name>
    <dbReference type="NCBI Taxonomy" id="589385"/>
    <lineage>
        <taxon>Bacteria</taxon>
        <taxon>Bacillati</taxon>
        <taxon>Actinomycetota</taxon>
        <taxon>Actinomycetes</taxon>
        <taxon>Pseudonocardiales</taxon>
        <taxon>Pseudonocardiaceae</taxon>
        <taxon>Amycolatopsis</taxon>
    </lineage>
</organism>
<evidence type="ECO:0000256" key="1">
    <source>
        <dbReference type="SAM" id="Phobius"/>
    </source>
</evidence>
<dbReference type="RefSeq" id="WP_091291441.1">
    <property type="nucleotide sequence ID" value="NZ_FNON01000004.1"/>
</dbReference>
<dbReference type="AlphaFoldDB" id="A0A1H3H5N9"/>
<dbReference type="Proteomes" id="UP000199515">
    <property type="component" value="Unassembled WGS sequence"/>
</dbReference>
<dbReference type="STRING" id="589385.SAMN05421504_104531"/>
<sequence length="314" mass="34633">MIRRLLLTALGAAALLLVPWTVYLARTLPAGHDTGQWRSAWVGFDIALLCCFTVAAWLGLRRRRAAVPMLAATAALLCCDAWFDVVLDWSAPDRMVSVAMAVLVEIPLAIVLAWRARQLLTGGMPSRGMTVRDIELHNDPSYQRLTRELGTLGTATPGTLATALGHSRDEVNARLRRLAEGGYVRQGSDGQWRTVGQSLRLPVLAEVDEPDRPAVAAYLAAKYEGELRLLGWAAEHRDEFGPWGQGERAVTHLTAAELAGFTAEYNELLTRYCLLRDRPSANTREIAIRFYAFPFPANMSARADRSLSYAGDDR</sequence>
<dbReference type="OrthoDB" id="4948328at2"/>
<evidence type="ECO:0000313" key="2">
    <source>
        <dbReference type="EMBL" id="SDY10893.1"/>
    </source>
</evidence>
<feature type="transmembrane region" description="Helical" evidence="1">
    <location>
        <begin position="65"/>
        <end position="83"/>
    </location>
</feature>
<keyword evidence="1" id="KW-0472">Membrane</keyword>